<evidence type="ECO:0000313" key="1">
    <source>
        <dbReference type="EMBL" id="MPM39213.1"/>
    </source>
</evidence>
<name>A0A644ZKK2_9ZZZZ</name>
<reference evidence="1" key="1">
    <citation type="submission" date="2019-08" db="EMBL/GenBank/DDBJ databases">
        <authorList>
            <person name="Kucharzyk K."/>
            <person name="Murdoch R.W."/>
            <person name="Higgins S."/>
            <person name="Loffler F."/>
        </authorList>
    </citation>
    <scope>NUCLEOTIDE SEQUENCE</scope>
</reference>
<protein>
    <submittedName>
        <fullName evidence="1">Uncharacterized protein</fullName>
    </submittedName>
</protein>
<gene>
    <name evidence="1" type="ORF">SDC9_85846</name>
</gene>
<comment type="caution">
    <text evidence="1">The sequence shown here is derived from an EMBL/GenBank/DDBJ whole genome shotgun (WGS) entry which is preliminary data.</text>
</comment>
<accession>A0A644ZKK2</accession>
<proteinExistence type="predicted"/>
<sequence length="84" mass="9888">MVDVIRCSKSFRKVEEVVHGSKDVGSRQMFDIVSNFGISDDVDDFLRVFLRVDFHYLQNDRISHNTIISRVQRHLVQAVIQIRR</sequence>
<dbReference type="AlphaFoldDB" id="A0A644ZKK2"/>
<dbReference type="EMBL" id="VSSQ01008563">
    <property type="protein sequence ID" value="MPM39213.1"/>
    <property type="molecule type" value="Genomic_DNA"/>
</dbReference>
<organism evidence="1">
    <name type="scientific">bioreactor metagenome</name>
    <dbReference type="NCBI Taxonomy" id="1076179"/>
    <lineage>
        <taxon>unclassified sequences</taxon>
        <taxon>metagenomes</taxon>
        <taxon>ecological metagenomes</taxon>
    </lineage>
</organism>